<feature type="region of interest" description="Disordered" evidence="1">
    <location>
        <begin position="193"/>
        <end position="212"/>
    </location>
</feature>
<dbReference type="EMBL" id="CP022315">
    <property type="protein sequence ID" value="ASK64405.1"/>
    <property type="molecule type" value="Genomic_DNA"/>
</dbReference>
<evidence type="ECO:0000313" key="3">
    <source>
        <dbReference type="Proteomes" id="UP000198312"/>
    </source>
</evidence>
<sequence>MCLLFIMFIAAGCSSPFSSDRGIPEEVHITADNIPEEPSKAEIIDKIKNNSSNEIDDIIEANFSLMDVVSVDSNKAEIYATRRFELSELSSVLSDTIEPEKVSEVIDNQQILVYPDYFVTLKISPDDNDALIIEVAGDEFVRRNYAPSFLQTYFAYRLLDSFLGVNDWGRRRSRECGSGNCYGGYTGKGYYPNGTPSRGNTSFRGGGPGAGK</sequence>
<dbReference type="KEGG" id="vil:CFK37_12795"/>
<evidence type="ECO:0000256" key="1">
    <source>
        <dbReference type="SAM" id="MobiDB-lite"/>
    </source>
</evidence>
<keyword evidence="3" id="KW-1185">Reference proteome</keyword>
<dbReference type="Pfam" id="PF14042">
    <property type="entry name" value="DUF4247"/>
    <property type="match status" value="1"/>
</dbReference>
<reference evidence="2 3" key="1">
    <citation type="submission" date="2017-07" db="EMBL/GenBank/DDBJ databases">
        <title>Virgibacillus sp. LM2416.</title>
        <authorList>
            <person name="Tak E.J."/>
            <person name="Bae J.-W."/>
        </authorList>
    </citation>
    <scope>NUCLEOTIDE SEQUENCE [LARGE SCALE GENOMIC DNA]</scope>
    <source>
        <strain evidence="2 3">LM2416</strain>
    </source>
</reference>
<gene>
    <name evidence="2" type="ORF">CFK37_12795</name>
</gene>
<name>A0A220U8P0_9BACI</name>
<organism evidence="2 3">
    <name type="scientific">Virgibacillus phasianinus</name>
    <dbReference type="NCBI Taxonomy" id="2017483"/>
    <lineage>
        <taxon>Bacteria</taxon>
        <taxon>Bacillati</taxon>
        <taxon>Bacillota</taxon>
        <taxon>Bacilli</taxon>
        <taxon>Bacillales</taxon>
        <taxon>Bacillaceae</taxon>
        <taxon>Virgibacillus</taxon>
    </lineage>
</organism>
<feature type="compositionally biased region" description="Polar residues" evidence="1">
    <location>
        <begin position="194"/>
        <end position="203"/>
    </location>
</feature>
<dbReference type="AlphaFoldDB" id="A0A220U8P0"/>
<evidence type="ECO:0000313" key="2">
    <source>
        <dbReference type="EMBL" id="ASK64405.1"/>
    </source>
</evidence>
<protein>
    <submittedName>
        <fullName evidence="2">DUF4247 domain-containing protein</fullName>
    </submittedName>
</protein>
<dbReference type="InterPro" id="IPR025341">
    <property type="entry name" value="DUF4247"/>
</dbReference>
<proteinExistence type="predicted"/>
<dbReference type="OrthoDB" id="2967172at2"/>
<accession>A0A220U8P0</accession>
<dbReference type="Proteomes" id="UP000198312">
    <property type="component" value="Chromosome"/>
</dbReference>